<name>A0AAD0PVE2_PSEAV</name>
<dbReference type="Proteomes" id="UP000006426">
    <property type="component" value="Plasmid pmppla107"/>
</dbReference>
<accession>A0AAD0PVE2</accession>
<evidence type="ECO:0000313" key="2">
    <source>
        <dbReference type="Proteomes" id="UP000006426"/>
    </source>
</evidence>
<geneLocation type="plasmid" evidence="2">
    <name>pmppla107</name>
</geneLocation>
<reference evidence="1 2" key="1">
    <citation type="journal article" date="2011" name="PLoS Pathog.">
        <title>Dynamic evolution of pathogenicity revealed by sequencing and comparative genomics of 19 Pseudomonas syringae isolates.</title>
        <authorList>
            <person name="Baltrus D.A."/>
            <person name="Nishimura M.T."/>
            <person name="Romanchuk A."/>
            <person name="Chang J.H."/>
            <person name="Mukhtar M.S."/>
            <person name="Cherkis K."/>
            <person name="Roach J."/>
            <person name="Grant S.R."/>
            <person name="Jones C.D."/>
            <person name="Dangl J.L."/>
        </authorList>
    </citation>
    <scope>NUCLEOTIDE SEQUENCE [LARGE SCALE GENOMIC DNA]</scope>
    <source>
        <strain evidence="1 2">M301315</strain>
    </source>
</reference>
<keyword evidence="1" id="KW-0614">Plasmid</keyword>
<dbReference type="GeneID" id="39473806"/>
<gene>
    <name evidence="1" type="ORF">PLA107_030360</name>
</gene>
<dbReference type="EMBL" id="CP031226">
    <property type="protein sequence ID" value="AXH59532.1"/>
    <property type="molecule type" value="Genomic_DNA"/>
</dbReference>
<proteinExistence type="predicted"/>
<dbReference type="AlphaFoldDB" id="A0AAD0PVE2"/>
<organism evidence="1 2">
    <name type="scientific">Pseudomonas amygdali pv. lachrymans str. M301315</name>
    <dbReference type="NCBI Taxonomy" id="629260"/>
    <lineage>
        <taxon>Bacteria</taxon>
        <taxon>Pseudomonadati</taxon>
        <taxon>Pseudomonadota</taxon>
        <taxon>Gammaproteobacteria</taxon>
        <taxon>Pseudomonadales</taxon>
        <taxon>Pseudomonadaceae</taxon>
        <taxon>Pseudomonas</taxon>
        <taxon>Pseudomonas amygdali</taxon>
    </lineage>
</organism>
<evidence type="ECO:0000313" key="1">
    <source>
        <dbReference type="EMBL" id="AXH59532.1"/>
    </source>
</evidence>
<sequence length="125" mass="13358">MKPIDQTKNLDDGQRGNCLAACLASILELGLDQVPEFEELPPGEWKVELPKWAASIGVAITRRQAGEFNPGEHYVAVGHSPRGNLHATVALGGEVVHCPAPTKCGIRAINYIFTVTRLSASVEAA</sequence>
<dbReference type="RefSeq" id="WP_005742264.1">
    <property type="nucleotide sequence ID" value="NZ_CP031226.1"/>
</dbReference>
<protein>
    <submittedName>
        <fullName evidence="1">Uncharacterized protein</fullName>
    </submittedName>
</protein>